<dbReference type="Pfam" id="PF13365">
    <property type="entry name" value="Trypsin_2"/>
    <property type="match status" value="1"/>
</dbReference>
<dbReference type="Gene3D" id="2.40.10.120">
    <property type="match status" value="1"/>
</dbReference>
<comment type="catalytic activity">
    <reaction evidence="1">
        <text>Acts on substrates that are at least partially unfolded. The cleavage site P1 residue is normally between a pair of hydrophobic residues, such as Val-|-Val.</text>
        <dbReference type="EC" id="3.4.21.107"/>
    </reaction>
</comment>
<evidence type="ECO:0000256" key="14">
    <source>
        <dbReference type="PIRSR" id="PIRSR611782-1"/>
    </source>
</evidence>
<dbReference type="InterPro" id="IPR001478">
    <property type="entry name" value="PDZ"/>
</dbReference>
<dbReference type="AlphaFoldDB" id="A0A1G7VIP6"/>
<evidence type="ECO:0000256" key="16">
    <source>
        <dbReference type="SAM" id="SignalP"/>
    </source>
</evidence>
<evidence type="ECO:0000256" key="1">
    <source>
        <dbReference type="ARBA" id="ARBA00001772"/>
    </source>
</evidence>
<dbReference type="GO" id="GO:0042597">
    <property type="term" value="C:periplasmic space"/>
    <property type="evidence" value="ECO:0007669"/>
    <property type="project" value="UniProtKB-SubCell"/>
</dbReference>
<evidence type="ECO:0000313" key="19">
    <source>
        <dbReference type="Proteomes" id="UP000199399"/>
    </source>
</evidence>
<feature type="active site" description="Charge relay system" evidence="14">
    <location>
        <position position="147"/>
    </location>
</feature>
<evidence type="ECO:0000256" key="12">
    <source>
        <dbReference type="ARBA" id="ARBA00023016"/>
    </source>
</evidence>
<evidence type="ECO:0000256" key="13">
    <source>
        <dbReference type="ARBA" id="ARBA00032850"/>
    </source>
</evidence>
<feature type="binding site" evidence="15">
    <location>
        <begin position="219"/>
        <end position="221"/>
    </location>
    <ligand>
        <name>substrate</name>
    </ligand>
</feature>
<dbReference type="NCBIfam" id="TIGR02037">
    <property type="entry name" value="degP_htrA_DO"/>
    <property type="match status" value="1"/>
</dbReference>
<keyword evidence="6 18" id="KW-0645">Protease</keyword>
<proteinExistence type="inferred from homology"/>
<evidence type="ECO:0000256" key="5">
    <source>
        <dbReference type="ARBA" id="ARBA00013958"/>
    </source>
</evidence>
<evidence type="ECO:0000256" key="10">
    <source>
        <dbReference type="ARBA" id="ARBA00022801"/>
    </source>
</evidence>
<evidence type="ECO:0000256" key="7">
    <source>
        <dbReference type="ARBA" id="ARBA00022729"/>
    </source>
</evidence>
<name>A0A1G7VIP6_9RHOB</name>
<keyword evidence="9" id="KW-0574">Periplasm</keyword>
<protein>
    <recommendedName>
        <fullName evidence="5">Probable periplasmic serine endoprotease DegP-like</fullName>
        <ecNumber evidence="4">3.4.21.107</ecNumber>
    </recommendedName>
    <alternativeName>
        <fullName evidence="13">Protease Do</fullName>
    </alternativeName>
</protein>
<keyword evidence="12" id="KW-0346">Stress response</keyword>
<dbReference type="GO" id="GO:0004252">
    <property type="term" value="F:serine-type endopeptidase activity"/>
    <property type="evidence" value="ECO:0007669"/>
    <property type="project" value="InterPro"/>
</dbReference>
<evidence type="ECO:0000256" key="2">
    <source>
        <dbReference type="ARBA" id="ARBA00004418"/>
    </source>
</evidence>
<evidence type="ECO:0000256" key="3">
    <source>
        <dbReference type="ARBA" id="ARBA00010541"/>
    </source>
</evidence>
<dbReference type="EMBL" id="FNBP01000009">
    <property type="protein sequence ID" value="SDG59567.1"/>
    <property type="molecule type" value="Genomic_DNA"/>
</dbReference>
<feature type="signal peptide" evidence="16">
    <location>
        <begin position="1"/>
        <end position="35"/>
    </location>
</feature>
<comment type="similarity">
    <text evidence="3">Belongs to the peptidase S1C family.</text>
</comment>
<accession>A0A1G7VIP6</accession>
<dbReference type="PANTHER" id="PTHR22939">
    <property type="entry name" value="SERINE PROTEASE FAMILY S1C HTRA-RELATED"/>
    <property type="match status" value="1"/>
</dbReference>
<comment type="subcellular location">
    <subcellularLocation>
        <location evidence="2">Periplasm</location>
    </subcellularLocation>
</comment>
<dbReference type="InterPro" id="IPR036034">
    <property type="entry name" value="PDZ_sf"/>
</dbReference>
<dbReference type="OrthoDB" id="9758917at2"/>
<gene>
    <name evidence="18" type="ORF">SAMN04489759_10983</name>
</gene>
<evidence type="ECO:0000256" key="6">
    <source>
        <dbReference type="ARBA" id="ARBA00022670"/>
    </source>
</evidence>
<keyword evidence="11" id="KW-0720">Serine protease</keyword>
<dbReference type="CDD" id="cd10839">
    <property type="entry name" value="cpPDZ1_DegP-like"/>
    <property type="match status" value="1"/>
</dbReference>
<dbReference type="Proteomes" id="UP000199399">
    <property type="component" value="Unassembled WGS sequence"/>
</dbReference>
<evidence type="ECO:0000256" key="15">
    <source>
        <dbReference type="PIRSR" id="PIRSR611782-2"/>
    </source>
</evidence>
<dbReference type="InterPro" id="IPR011782">
    <property type="entry name" value="Pept_S1C_Do"/>
</dbReference>
<feature type="domain" description="PDZ" evidence="17">
    <location>
        <begin position="260"/>
        <end position="353"/>
    </location>
</feature>
<organism evidence="18 19">
    <name type="scientific">Sulfitobacter delicatus</name>
    <dbReference type="NCBI Taxonomy" id="218672"/>
    <lineage>
        <taxon>Bacteria</taxon>
        <taxon>Pseudomonadati</taxon>
        <taxon>Pseudomonadota</taxon>
        <taxon>Alphaproteobacteria</taxon>
        <taxon>Rhodobacterales</taxon>
        <taxon>Roseobacteraceae</taxon>
        <taxon>Sulfitobacter</taxon>
    </lineage>
</organism>
<evidence type="ECO:0000256" key="9">
    <source>
        <dbReference type="ARBA" id="ARBA00022764"/>
    </source>
</evidence>
<feature type="binding site" evidence="15">
    <location>
        <position position="147"/>
    </location>
    <ligand>
        <name>substrate</name>
    </ligand>
</feature>
<dbReference type="PROSITE" id="PS50106">
    <property type="entry name" value="PDZ"/>
    <property type="match status" value="1"/>
</dbReference>
<dbReference type="RefSeq" id="WP_093743467.1">
    <property type="nucleotide sequence ID" value="NZ_FNBP01000009.1"/>
</dbReference>
<dbReference type="InterPro" id="IPR001940">
    <property type="entry name" value="Peptidase_S1C"/>
</dbReference>
<dbReference type="Gene3D" id="2.30.42.10">
    <property type="match status" value="1"/>
</dbReference>
<evidence type="ECO:0000256" key="11">
    <source>
        <dbReference type="ARBA" id="ARBA00022825"/>
    </source>
</evidence>
<dbReference type="PRINTS" id="PR00834">
    <property type="entry name" value="PROTEASES2C"/>
</dbReference>
<evidence type="ECO:0000313" key="18">
    <source>
        <dbReference type="EMBL" id="SDG59567.1"/>
    </source>
</evidence>
<evidence type="ECO:0000259" key="17">
    <source>
        <dbReference type="PROSITE" id="PS50106"/>
    </source>
</evidence>
<sequence>MNKTLSKAPRAAALALSAAVAATPMLALAPSTALAVPAGGYADLVEAVSPAVVFIEVTAKQDSAQIQQQLPPGMPEELRRRFEHMLPGQDGAAPAPRQGLGSGFIISEDGRIVTNHHVVAGAEKVTVKLADGRSFDAEVVGSDAMTDIALLKVTADVDLPKVDFGTSKDLRVGDEVVAVGNPFGLGGTVTSGIVSALSRDIQAGPFDDFIQTDAAINRGNSGGPLFNNDGEVVGVNTAILSPGGGSVGIGFSVPSDLVQTIVADLSDDGTVERGWLGVQIRQMTPEVANVLGYDEPRGAVVEAVSEESPAAEAGLKKGDIILSFGGEEIVDLRDLTRAVATTAPEATTEVVVLRKGAEKTLDVTVGTLEPKPV</sequence>
<keyword evidence="19" id="KW-1185">Reference proteome</keyword>
<evidence type="ECO:0000256" key="4">
    <source>
        <dbReference type="ARBA" id="ARBA00013035"/>
    </source>
</evidence>
<dbReference type="SUPFAM" id="SSF50494">
    <property type="entry name" value="Trypsin-like serine proteases"/>
    <property type="match status" value="1"/>
</dbReference>
<dbReference type="GO" id="GO:0006508">
    <property type="term" value="P:proteolysis"/>
    <property type="evidence" value="ECO:0007669"/>
    <property type="project" value="UniProtKB-KW"/>
</dbReference>
<dbReference type="EC" id="3.4.21.107" evidence="4"/>
<dbReference type="Pfam" id="PF13180">
    <property type="entry name" value="PDZ_2"/>
    <property type="match status" value="1"/>
</dbReference>
<dbReference type="InterPro" id="IPR009003">
    <property type="entry name" value="Peptidase_S1_PA"/>
</dbReference>
<feature type="binding site" evidence="15">
    <location>
        <position position="117"/>
    </location>
    <ligand>
        <name>substrate</name>
    </ligand>
</feature>
<feature type="active site" description="Charge relay system" evidence="14">
    <location>
        <position position="117"/>
    </location>
</feature>
<dbReference type="SMART" id="SM00228">
    <property type="entry name" value="PDZ"/>
    <property type="match status" value="1"/>
</dbReference>
<dbReference type="PANTHER" id="PTHR22939:SF130">
    <property type="entry name" value="PERIPLASMIC SERINE ENDOPROTEASE DEGP-LIKE-RELATED"/>
    <property type="match status" value="1"/>
</dbReference>
<feature type="chain" id="PRO_5039515223" description="Probable periplasmic serine endoprotease DegP-like" evidence="16">
    <location>
        <begin position="36"/>
        <end position="373"/>
    </location>
</feature>
<keyword evidence="7 16" id="KW-0732">Signal</keyword>
<dbReference type="STRING" id="218672.SAMN04489759_10983"/>
<reference evidence="19" key="1">
    <citation type="submission" date="2016-10" db="EMBL/GenBank/DDBJ databases">
        <authorList>
            <person name="Varghese N."/>
            <person name="Submissions S."/>
        </authorList>
    </citation>
    <scope>NUCLEOTIDE SEQUENCE [LARGE SCALE GENOMIC DNA]</scope>
    <source>
        <strain evidence="19">DSM 16477</strain>
    </source>
</reference>
<keyword evidence="8" id="KW-0677">Repeat</keyword>
<keyword evidence="10" id="KW-0378">Hydrolase</keyword>
<feature type="active site" description="Charge relay system" evidence="14">
    <location>
        <position position="221"/>
    </location>
</feature>
<dbReference type="SUPFAM" id="SSF50156">
    <property type="entry name" value="PDZ domain-like"/>
    <property type="match status" value="1"/>
</dbReference>
<evidence type="ECO:0000256" key="8">
    <source>
        <dbReference type="ARBA" id="ARBA00022737"/>
    </source>
</evidence>